<keyword evidence="3" id="KW-0804">Transcription</keyword>
<dbReference type="InterPro" id="IPR010982">
    <property type="entry name" value="Lambda_DNA-bd_dom_sf"/>
</dbReference>
<keyword evidence="1" id="KW-0805">Transcription regulation</keyword>
<comment type="caution">
    <text evidence="6">The sequence shown here is derived from an EMBL/GenBank/DDBJ whole genome shotgun (WGS) entry which is preliminary data.</text>
</comment>
<sequence length="237" mass="25743">MMETFQDRVRPRMQELGLNPTSLATKAGLDRGTVHKLLANDQQLPHPKTLMKLARALEVSEQWLLTGDAAPEDPVSPTTPPSNSSLRGDTKAAGVTPPNMRLLPNDVPVLGTAAGSHHAGSFIMEGIIDYVRRPPALVGARNVYAVFIEGTSMEPEHNPGDLRFIHPDRPARVGDSVIIQTSKGAMENVEGTIGRLAKRTATTITLQKLNPPALIEFEIATIFAMHKVLTMNELFGM</sequence>
<dbReference type="Gene3D" id="1.10.260.40">
    <property type="entry name" value="lambda repressor-like DNA-binding domains"/>
    <property type="match status" value="1"/>
</dbReference>
<dbReference type="PANTHER" id="PTHR40661:SF3">
    <property type="entry name" value="FELS-1 PROPHAGE TRANSCRIPTIONAL REGULATOR"/>
    <property type="match status" value="1"/>
</dbReference>
<organism evidence="6 7">
    <name type="scientific">Phyllobacterium phragmitis</name>
    <dbReference type="NCBI Taxonomy" id="2670329"/>
    <lineage>
        <taxon>Bacteria</taxon>
        <taxon>Pseudomonadati</taxon>
        <taxon>Pseudomonadota</taxon>
        <taxon>Alphaproteobacteria</taxon>
        <taxon>Hyphomicrobiales</taxon>
        <taxon>Phyllobacteriaceae</taxon>
        <taxon>Phyllobacterium</taxon>
    </lineage>
</organism>
<dbReference type="EMBL" id="PVBR01000012">
    <property type="protein sequence ID" value="PRD42346.1"/>
    <property type="molecule type" value="Genomic_DNA"/>
</dbReference>
<proteinExistence type="predicted"/>
<dbReference type="PANTHER" id="PTHR40661">
    <property type="match status" value="1"/>
</dbReference>
<dbReference type="Proteomes" id="UP000239434">
    <property type="component" value="Unassembled WGS sequence"/>
</dbReference>
<feature type="domain" description="HTH cro/C1-type" evidence="5">
    <location>
        <begin position="14"/>
        <end position="64"/>
    </location>
</feature>
<dbReference type="Pfam" id="PF01381">
    <property type="entry name" value="HTH_3"/>
    <property type="match status" value="1"/>
</dbReference>
<gene>
    <name evidence="6" type="ORF">C5748_16260</name>
</gene>
<evidence type="ECO:0000313" key="7">
    <source>
        <dbReference type="Proteomes" id="UP000239434"/>
    </source>
</evidence>
<evidence type="ECO:0000256" key="2">
    <source>
        <dbReference type="ARBA" id="ARBA00023125"/>
    </source>
</evidence>
<evidence type="ECO:0000259" key="5">
    <source>
        <dbReference type="PROSITE" id="PS50943"/>
    </source>
</evidence>
<evidence type="ECO:0000256" key="1">
    <source>
        <dbReference type="ARBA" id="ARBA00023015"/>
    </source>
</evidence>
<dbReference type="GO" id="GO:0003677">
    <property type="term" value="F:DNA binding"/>
    <property type="evidence" value="ECO:0007669"/>
    <property type="project" value="UniProtKB-KW"/>
</dbReference>
<dbReference type="SUPFAM" id="SSF47413">
    <property type="entry name" value="lambda repressor-like DNA-binding domains"/>
    <property type="match status" value="1"/>
</dbReference>
<dbReference type="AlphaFoldDB" id="A0A2S9IP91"/>
<name>A0A2S9IP91_9HYPH</name>
<dbReference type="InterPro" id="IPR001387">
    <property type="entry name" value="Cro/C1-type_HTH"/>
</dbReference>
<accession>A0A2S9IP91</accession>
<keyword evidence="2" id="KW-0238">DNA-binding</keyword>
<dbReference type="InterPro" id="IPR036286">
    <property type="entry name" value="LexA/Signal_pep-like_sf"/>
</dbReference>
<dbReference type="SMART" id="SM00530">
    <property type="entry name" value="HTH_XRE"/>
    <property type="match status" value="1"/>
</dbReference>
<dbReference type="Pfam" id="PF00717">
    <property type="entry name" value="Peptidase_S24"/>
    <property type="match status" value="1"/>
</dbReference>
<evidence type="ECO:0000313" key="6">
    <source>
        <dbReference type="EMBL" id="PRD42346.1"/>
    </source>
</evidence>
<keyword evidence="7" id="KW-1185">Reference proteome</keyword>
<feature type="region of interest" description="Disordered" evidence="4">
    <location>
        <begin position="68"/>
        <end position="100"/>
    </location>
</feature>
<evidence type="ECO:0000256" key="3">
    <source>
        <dbReference type="ARBA" id="ARBA00023163"/>
    </source>
</evidence>
<dbReference type="InterPro" id="IPR015927">
    <property type="entry name" value="Peptidase_S24_S26A/B/C"/>
</dbReference>
<evidence type="ECO:0000256" key="4">
    <source>
        <dbReference type="SAM" id="MobiDB-lite"/>
    </source>
</evidence>
<dbReference type="InterPro" id="IPR039418">
    <property type="entry name" value="LexA-like"/>
</dbReference>
<dbReference type="PROSITE" id="PS50943">
    <property type="entry name" value="HTH_CROC1"/>
    <property type="match status" value="1"/>
</dbReference>
<dbReference type="SUPFAM" id="SSF51306">
    <property type="entry name" value="LexA/Signal peptidase"/>
    <property type="match status" value="1"/>
</dbReference>
<dbReference type="Gene3D" id="2.10.109.10">
    <property type="entry name" value="Umud Fragment, subunit A"/>
    <property type="match status" value="1"/>
</dbReference>
<reference evidence="6 7" key="1">
    <citation type="submission" date="2018-02" db="EMBL/GenBank/DDBJ databases">
        <title>The draft genome of Phyllobacterium sp. 1N-3.</title>
        <authorList>
            <person name="Liu L."/>
            <person name="Li L."/>
            <person name="Zhang X."/>
            <person name="Wang T."/>
            <person name="Liang L."/>
        </authorList>
    </citation>
    <scope>NUCLEOTIDE SEQUENCE [LARGE SCALE GENOMIC DNA]</scope>
    <source>
        <strain evidence="6 7">1N-3</strain>
    </source>
</reference>
<dbReference type="CDD" id="cd06529">
    <property type="entry name" value="S24_LexA-like"/>
    <property type="match status" value="1"/>
</dbReference>
<protein>
    <submittedName>
        <fullName evidence="6">XRE family transcriptional regulator</fullName>
    </submittedName>
</protein>